<feature type="binding site" evidence="6">
    <location>
        <position position="234"/>
    </location>
    <ligand>
        <name>a purine D-ribonucleoside</name>
        <dbReference type="ChEBI" id="CHEBI:142355"/>
    </ligand>
</feature>
<dbReference type="OrthoDB" id="1523230at2"/>
<feature type="region of interest" description="Disordered" evidence="7">
    <location>
        <begin position="1"/>
        <end position="48"/>
    </location>
</feature>
<feature type="binding site" evidence="6">
    <location>
        <begin position="125"/>
        <end position="127"/>
    </location>
    <ligand>
        <name>phosphate</name>
        <dbReference type="ChEBI" id="CHEBI:43474"/>
    </ligand>
</feature>
<dbReference type="EMBL" id="VDFV01000005">
    <property type="protein sequence ID" value="TNC73116.1"/>
    <property type="molecule type" value="Genomic_DNA"/>
</dbReference>
<evidence type="ECO:0000256" key="5">
    <source>
        <dbReference type="PIRNR" id="PIRNR000477"/>
    </source>
</evidence>
<dbReference type="PANTHER" id="PTHR11904:SF9">
    <property type="entry name" value="PURINE NUCLEOSIDE PHOSPHORYLASE-RELATED"/>
    <property type="match status" value="1"/>
</dbReference>
<evidence type="ECO:0000256" key="7">
    <source>
        <dbReference type="SAM" id="MobiDB-lite"/>
    </source>
</evidence>
<dbReference type="InterPro" id="IPR000845">
    <property type="entry name" value="Nucleoside_phosphorylase_d"/>
</dbReference>
<dbReference type="GO" id="GO:0004731">
    <property type="term" value="F:purine-nucleoside phosphorylase activity"/>
    <property type="evidence" value="ECO:0007669"/>
    <property type="project" value="UniProtKB-EC"/>
</dbReference>
<feature type="binding site" evidence="6">
    <location>
        <position position="276"/>
    </location>
    <ligand>
        <name>a purine D-ribonucleoside</name>
        <dbReference type="ChEBI" id="CHEBI:142355"/>
    </ligand>
</feature>
<comment type="caution">
    <text evidence="9">The sequence shown here is derived from an EMBL/GenBank/DDBJ whole genome shotgun (WGS) entry which is preliminary data.</text>
</comment>
<dbReference type="Gene3D" id="3.40.50.1580">
    <property type="entry name" value="Nucleoside phosphorylase domain"/>
    <property type="match status" value="1"/>
</dbReference>
<comment type="similarity">
    <text evidence="2 5">Belongs to the PNP/MTAP phosphorylase family.</text>
</comment>
<dbReference type="AlphaFoldDB" id="A0A5C4NJ77"/>
<dbReference type="InterPro" id="IPR035994">
    <property type="entry name" value="Nucleoside_phosphorylase_sf"/>
</dbReference>
<dbReference type="PIRSF" id="PIRSF000477">
    <property type="entry name" value="PurNPase"/>
    <property type="match status" value="1"/>
</dbReference>
<keyword evidence="10" id="KW-1185">Reference proteome</keyword>
<evidence type="ECO:0000256" key="2">
    <source>
        <dbReference type="ARBA" id="ARBA00006751"/>
    </source>
</evidence>
<dbReference type="EC" id="2.4.2.1" evidence="5"/>
<dbReference type="Pfam" id="PF01048">
    <property type="entry name" value="PNP_UDP_1"/>
    <property type="match status" value="1"/>
</dbReference>
<protein>
    <recommendedName>
        <fullName evidence="5">Purine nucleoside phosphorylase</fullName>
        <ecNumber evidence="5">2.4.2.1</ecNumber>
    </recommendedName>
    <alternativeName>
        <fullName evidence="5">Inosine-guanosine phosphorylase</fullName>
    </alternativeName>
</protein>
<organism evidence="9 10">
    <name type="scientific">Rubellimicrobium roseum</name>
    <dbReference type="NCBI Taxonomy" id="687525"/>
    <lineage>
        <taxon>Bacteria</taxon>
        <taxon>Pseudomonadati</taxon>
        <taxon>Pseudomonadota</taxon>
        <taxon>Alphaproteobacteria</taxon>
        <taxon>Rhodobacterales</taxon>
        <taxon>Roseobacteraceae</taxon>
        <taxon>Rubellimicrobium</taxon>
    </lineage>
</organism>
<comment type="function">
    <text evidence="5">The purine nucleoside phosphorylases catalyze the phosphorolytic breakdown of the N-glycosidic bond in the beta-(deoxy)ribonucleoside molecules, with the formation of the corresponding free purine bases and pentose-1-phosphate.</text>
</comment>
<feature type="binding site" evidence="6">
    <location>
        <position position="75"/>
    </location>
    <ligand>
        <name>phosphate</name>
        <dbReference type="ChEBI" id="CHEBI:43474"/>
    </ligand>
</feature>
<comment type="pathway">
    <text evidence="1 5">Purine metabolism; purine nucleoside salvage.</text>
</comment>
<dbReference type="NCBIfam" id="TIGR01697">
    <property type="entry name" value="PNPH-PUNA-XAPA"/>
    <property type="match status" value="1"/>
</dbReference>
<dbReference type="PANTHER" id="PTHR11904">
    <property type="entry name" value="METHYLTHIOADENOSINE/PURINE NUCLEOSIDE PHOSPHORYLASE"/>
    <property type="match status" value="1"/>
</dbReference>
<name>A0A5C4NJ77_9RHOB</name>
<keyword evidence="3 5" id="KW-0328">Glycosyltransferase</keyword>
<dbReference type="UniPathway" id="UPA00606"/>
<evidence type="ECO:0000256" key="4">
    <source>
        <dbReference type="ARBA" id="ARBA00022679"/>
    </source>
</evidence>
<dbReference type="GO" id="GO:0009116">
    <property type="term" value="P:nucleoside metabolic process"/>
    <property type="evidence" value="ECO:0007669"/>
    <property type="project" value="InterPro"/>
</dbReference>
<dbReference type="InterPro" id="IPR011268">
    <property type="entry name" value="Purine_phosphorylase"/>
</dbReference>
<dbReference type="GO" id="GO:0005737">
    <property type="term" value="C:cytoplasm"/>
    <property type="evidence" value="ECO:0007669"/>
    <property type="project" value="TreeGrafter"/>
</dbReference>
<dbReference type="Proteomes" id="UP000305709">
    <property type="component" value="Unassembled WGS sequence"/>
</dbReference>
<feature type="binding site" evidence="6">
    <location>
        <position position="105"/>
    </location>
    <ligand>
        <name>phosphate</name>
        <dbReference type="ChEBI" id="CHEBI:43474"/>
    </ligand>
</feature>
<feature type="binding site" evidence="6">
    <location>
        <position position="157"/>
    </location>
    <ligand>
        <name>phosphate</name>
        <dbReference type="ChEBI" id="CHEBI:43474"/>
    </ligand>
</feature>
<evidence type="ECO:0000259" key="8">
    <source>
        <dbReference type="Pfam" id="PF01048"/>
    </source>
</evidence>
<keyword evidence="4 5" id="KW-0808">Transferase</keyword>
<accession>A0A5C4NJ77</accession>
<sequence>MNQRRARASESGQPRRDAGPSVPQSGRRPDPGKAGPPQNGWPSQKVTDVNSKEIAAQIQSRAGAEPIRLGLVLGSGLGHIAMQVNGVGIPYSDLEGFPAGGVSGHNPFLVVGEFEGVRVAVLGGRAHYYESGDPAAMRRPLEVLRHLGTEEVILTNAAGSLRSDMPTGSVMLLSDHINFSGLNPLIGEPTDARFVPMTHAHNPAIRTRLREAAVAEMVHLHEGVYAWYSGPSFETPAEIRAIRTLGADAVGMSTVPEVILSCFLGIKVAALSVITNMAAGMSSESISHDHTKAMAPIGAAKLEKVLRRMLRDMA</sequence>
<dbReference type="NCBIfam" id="NF006054">
    <property type="entry name" value="PRK08202.1"/>
    <property type="match status" value="1"/>
</dbReference>
<dbReference type="CDD" id="cd09009">
    <property type="entry name" value="PNP-EcPNPII_like"/>
    <property type="match status" value="1"/>
</dbReference>
<evidence type="ECO:0000256" key="6">
    <source>
        <dbReference type="PIRSR" id="PIRSR000477-2"/>
    </source>
</evidence>
<feature type="binding site" evidence="6">
    <location>
        <position position="253"/>
    </location>
    <ligand>
        <name>phosphate</name>
        <dbReference type="ChEBI" id="CHEBI:43474"/>
    </ligand>
</feature>
<evidence type="ECO:0000313" key="10">
    <source>
        <dbReference type="Proteomes" id="UP000305709"/>
    </source>
</evidence>
<evidence type="ECO:0000256" key="1">
    <source>
        <dbReference type="ARBA" id="ARBA00005058"/>
    </source>
</evidence>
<evidence type="ECO:0000313" key="9">
    <source>
        <dbReference type="EMBL" id="TNC73116.1"/>
    </source>
</evidence>
<gene>
    <name evidence="9" type="ORF">FHG71_06935</name>
</gene>
<dbReference type="SUPFAM" id="SSF53167">
    <property type="entry name" value="Purine and uridine phosphorylases"/>
    <property type="match status" value="1"/>
</dbReference>
<proteinExistence type="inferred from homology"/>
<feature type="domain" description="Nucleoside phosphorylase" evidence="8">
    <location>
        <begin position="69"/>
        <end position="311"/>
    </location>
</feature>
<evidence type="ECO:0000256" key="3">
    <source>
        <dbReference type="ARBA" id="ARBA00022676"/>
    </source>
</evidence>
<reference evidence="9 10" key="1">
    <citation type="submission" date="2019-06" db="EMBL/GenBank/DDBJ databases">
        <authorList>
            <person name="Jiang L."/>
        </authorList>
    </citation>
    <scope>NUCLEOTIDE SEQUENCE [LARGE SCALE GENOMIC DNA]</scope>
    <source>
        <strain evidence="9 10">YIM 48858</strain>
    </source>
</reference>